<evidence type="ECO:0000259" key="2">
    <source>
        <dbReference type="Pfam" id="PF00078"/>
    </source>
</evidence>
<dbReference type="InterPro" id="IPR043502">
    <property type="entry name" value="DNA/RNA_pol_sf"/>
</dbReference>
<dbReference type="InterPro" id="IPR050951">
    <property type="entry name" value="Retrovirus_Pol_polyprotein"/>
</dbReference>
<keyword evidence="1" id="KW-0511">Multifunctional enzyme</keyword>
<evidence type="ECO:0000256" key="1">
    <source>
        <dbReference type="ARBA" id="ARBA00023268"/>
    </source>
</evidence>
<dbReference type="AlphaFoldDB" id="A0A225VVP4"/>
<accession>A0A225VVP4</accession>
<protein>
    <submittedName>
        <fullName evidence="4">Gag/polymerase/env Polyprotein</fullName>
    </submittedName>
</protein>
<keyword evidence="5" id="KW-1185">Reference proteome</keyword>
<gene>
    <name evidence="4" type="ORF">PHMEG_00018085</name>
</gene>
<evidence type="ECO:0000259" key="3">
    <source>
        <dbReference type="Pfam" id="PF17919"/>
    </source>
</evidence>
<dbReference type="PANTHER" id="PTHR37984">
    <property type="entry name" value="PROTEIN CBG26694"/>
    <property type="match status" value="1"/>
</dbReference>
<comment type="caution">
    <text evidence="4">The sequence shown here is derived from an EMBL/GenBank/DDBJ whole genome shotgun (WGS) entry which is preliminary data.</text>
</comment>
<feature type="domain" description="Reverse transcriptase" evidence="2">
    <location>
        <begin position="3"/>
        <end position="103"/>
    </location>
</feature>
<dbReference type="STRING" id="4795.A0A225VVP4"/>
<name>A0A225VVP4_9STRA</name>
<dbReference type="InterPro" id="IPR000477">
    <property type="entry name" value="RT_dom"/>
</dbReference>
<dbReference type="GO" id="GO:0003824">
    <property type="term" value="F:catalytic activity"/>
    <property type="evidence" value="ECO:0007669"/>
    <property type="project" value="UniProtKB-KW"/>
</dbReference>
<proteinExistence type="predicted"/>
<organism evidence="4 5">
    <name type="scientific">Phytophthora megakarya</name>
    <dbReference type="NCBI Taxonomy" id="4795"/>
    <lineage>
        <taxon>Eukaryota</taxon>
        <taxon>Sar</taxon>
        <taxon>Stramenopiles</taxon>
        <taxon>Oomycota</taxon>
        <taxon>Peronosporomycetes</taxon>
        <taxon>Peronosporales</taxon>
        <taxon>Peronosporaceae</taxon>
        <taxon>Phytophthora</taxon>
    </lineage>
</organism>
<feature type="domain" description="Reverse transcriptase/retrotransposon-derived protein RNase H-like" evidence="3">
    <location>
        <begin position="160"/>
        <end position="224"/>
    </location>
</feature>
<reference evidence="5" key="1">
    <citation type="submission" date="2017-03" db="EMBL/GenBank/DDBJ databases">
        <title>Phytopthora megakarya and P. palmivora, two closely related causual agents of cacao black pod achieved similar genome size and gene model numbers by different mechanisms.</title>
        <authorList>
            <person name="Ali S."/>
            <person name="Shao J."/>
            <person name="Larry D.J."/>
            <person name="Kronmiller B."/>
            <person name="Shen D."/>
            <person name="Strem M.D."/>
            <person name="Melnick R.L."/>
            <person name="Guiltinan M.J."/>
            <person name="Tyler B.M."/>
            <person name="Meinhardt L.W."/>
            <person name="Bailey B.A."/>
        </authorList>
    </citation>
    <scope>NUCLEOTIDE SEQUENCE [LARGE SCALE GENOMIC DNA]</scope>
    <source>
        <strain evidence="5">zdho120</strain>
    </source>
</reference>
<dbReference type="Pfam" id="PF17919">
    <property type="entry name" value="RT_RNaseH_2"/>
    <property type="match status" value="1"/>
</dbReference>
<dbReference type="PANTHER" id="PTHR37984:SF5">
    <property type="entry name" value="PROTEIN NYNRIN-LIKE"/>
    <property type="match status" value="1"/>
</dbReference>
<dbReference type="OrthoDB" id="427924at2759"/>
<sequence>MADADKDKTAFTTRSGHYRFVRMPFDLSNAPSTFQSMMNYVLRSLIWITCLVYLDEMIVFTRGGVERHIWVLTAVLERLEAAGSTLKLKKCVFATTSLEFPGFVTSRRRRTSREVLQKLYQWIWVPNGPLTKLLRNITKGMDDGAGDGLCASEANLDDEAYPNFSRPFRLETDASKIGDNDNGRRRVAYASKVNSQPEANYGITELECAAVVWAIKLFRPYLYG</sequence>
<evidence type="ECO:0000313" key="5">
    <source>
        <dbReference type="Proteomes" id="UP000198211"/>
    </source>
</evidence>
<dbReference type="Proteomes" id="UP000198211">
    <property type="component" value="Unassembled WGS sequence"/>
</dbReference>
<dbReference type="Pfam" id="PF00078">
    <property type="entry name" value="RVT_1"/>
    <property type="match status" value="1"/>
</dbReference>
<evidence type="ECO:0000313" key="4">
    <source>
        <dbReference type="EMBL" id="OWZ09244.1"/>
    </source>
</evidence>
<dbReference type="SUPFAM" id="SSF56672">
    <property type="entry name" value="DNA/RNA polymerases"/>
    <property type="match status" value="1"/>
</dbReference>
<dbReference type="EMBL" id="NBNE01002861">
    <property type="protein sequence ID" value="OWZ09244.1"/>
    <property type="molecule type" value="Genomic_DNA"/>
</dbReference>
<dbReference type="InterPro" id="IPR041577">
    <property type="entry name" value="RT_RNaseH_2"/>
</dbReference>
<dbReference type="CDD" id="cd01647">
    <property type="entry name" value="RT_LTR"/>
    <property type="match status" value="1"/>
</dbReference>
<dbReference type="InterPro" id="IPR043128">
    <property type="entry name" value="Rev_trsase/Diguanyl_cyclase"/>
</dbReference>
<dbReference type="Gene3D" id="3.30.70.270">
    <property type="match status" value="1"/>
</dbReference>